<dbReference type="EMBL" id="CASHTH010002423">
    <property type="protein sequence ID" value="CAI8029628.1"/>
    <property type="molecule type" value="Genomic_DNA"/>
</dbReference>
<dbReference type="AlphaFoldDB" id="A0AA35SI84"/>
<evidence type="ECO:0000256" key="1">
    <source>
        <dbReference type="SAM" id="MobiDB-lite"/>
    </source>
</evidence>
<organism evidence="2 3">
    <name type="scientific">Geodia barretti</name>
    <name type="common">Barrett's horny sponge</name>
    <dbReference type="NCBI Taxonomy" id="519541"/>
    <lineage>
        <taxon>Eukaryota</taxon>
        <taxon>Metazoa</taxon>
        <taxon>Porifera</taxon>
        <taxon>Demospongiae</taxon>
        <taxon>Heteroscleromorpha</taxon>
        <taxon>Tetractinellida</taxon>
        <taxon>Astrophorina</taxon>
        <taxon>Geodiidae</taxon>
        <taxon>Geodia</taxon>
    </lineage>
</organism>
<sequence length="80" mass="8761">MAIVHVCRFLVEATRTVAEGGDLPGTATSYYNIRAIERLLRPGVEWREAILDEMYPAGENGASTPRRDLQGHGATEKAGF</sequence>
<gene>
    <name evidence="2" type="ORF">GBAR_LOCUS16813</name>
</gene>
<protein>
    <submittedName>
        <fullName evidence="2">Uncharacterized protein</fullName>
    </submittedName>
</protein>
<feature type="region of interest" description="Disordered" evidence="1">
    <location>
        <begin position="57"/>
        <end position="80"/>
    </location>
</feature>
<dbReference type="Proteomes" id="UP001174909">
    <property type="component" value="Unassembled WGS sequence"/>
</dbReference>
<evidence type="ECO:0000313" key="2">
    <source>
        <dbReference type="EMBL" id="CAI8029628.1"/>
    </source>
</evidence>
<name>A0AA35SI84_GEOBA</name>
<accession>A0AA35SI84</accession>
<comment type="caution">
    <text evidence="2">The sequence shown here is derived from an EMBL/GenBank/DDBJ whole genome shotgun (WGS) entry which is preliminary data.</text>
</comment>
<reference evidence="2" key="1">
    <citation type="submission" date="2023-03" db="EMBL/GenBank/DDBJ databases">
        <authorList>
            <person name="Steffen K."/>
            <person name="Cardenas P."/>
        </authorList>
    </citation>
    <scope>NUCLEOTIDE SEQUENCE</scope>
</reference>
<proteinExistence type="predicted"/>
<evidence type="ECO:0000313" key="3">
    <source>
        <dbReference type="Proteomes" id="UP001174909"/>
    </source>
</evidence>
<keyword evidence="3" id="KW-1185">Reference proteome</keyword>